<accession>A0A7R8YZQ8</accession>
<keyword evidence="7 8" id="KW-0503">Monooxygenase</keyword>
<dbReference type="Pfam" id="PF00743">
    <property type="entry name" value="FMO-like"/>
    <property type="match status" value="2"/>
</dbReference>
<dbReference type="Proteomes" id="UP000594454">
    <property type="component" value="Chromosome 4"/>
</dbReference>
<evidence type="ECO:0000256" key="7">
    <source>
        <dbReference type="ARBA" id="ARBA00023033"/>
    </source>
</evidence>
<dbReference type="SUPFAM" id="SSF51905">
    <property type="entry name" value="FAD/NAD(P)-binding domain"/>
    <property type="match status" value="2"/>
</dbReference>
<comment type="cofactor">
    <cofactor evidence="1 8">
        <name>FAD</name>
        <dbReference type="ChEBI" id="CHEBI:57692"/>
    </cofactor>
</comment>
<dbReference type="InterPro" id="IPR036188">
    <property type="entry name" value="FAD/NAD-bd_sf"/>
</dbReference>
<evidence type="ECO:0000313" key="10">
    <source>
        <dbReference type="Proteomes" id="UP000594454"/>
    </source>
</evidence>
<keyword evidence="4 8" id="KW-0274">FAD</keyword>
<organism evidence="9 10">
    <name type="scientific">Hermetia illucens</name>
    <name type="common">Black soldier fly</name>
    <dbReference type="NCBI Taxonomy" id="343691"/>
    <lineage>
        <taxon>Eukaryota</taxon>
        <taxon>Metazoa</taxon>
        <taxon>Ecdysozoa</taxon>
        <taxon>Arthropoda</taxon>
        <taxon>Hexapoda</taxon>
        <taxon>Insecta</taxon>
        <taxon>Pterygota</taxon>
        <taxon>Neoptera</taxon>
        <taxon>Endopterygota</taxon>
        <taxon>Diptera</taxon>
        <taxon>Brachycera</taxon>
        <taxon>Stratiomyomorpha</taxon>
        <taxon>Stratiomyidae</taxon>
        <taxon>Hermetiinae</taxon>
        <taxon>Hermetia</taxon>
    </lineage>
</organism>
<dbReference type="FunCoup" id="A0A7R8YZQ8">
    <property type="interactions" value="102"/>
</dbReference>
<sequence length="421" mass="48387">MGATGKRVAVIGAGMAGICAAKHALQNDMEPTVFEQASQLGGTWVYTDNVGKDRYGLDVHSSMYKGLRTNLPKEIMGFPDFPIPDRGKSYLPSREILEFLESYAANFKVKERIKFEHFVIRVRPVDNEWEIIVKDLPNDRLCTMKFDFVIVCNGHYNAPLIPTLPGQDIYKGKQKHSHDYRCPEPYKDETVLVIGAGPSGIDLAYEISRVAKRVDLSHHLKEKPQTHFPPTVTQRPDVVEVTEDGVKFEDGNVETYSVILYCTGYLYTFPFISVDCGISVDDNYIQPLYKHIINIKKPTMAFIGIPFYACVSQMFDLQVRFALKFFSGKKALPSQKEMMEDTDREMQERWKRGYKKRQAHMMGADQGKYYDDLSKTAEIDNVKPVMVKLHNESSKRYLHDLVNFRKDIYRIIDDENFEKLN</sequence>
<gene>
    <name evidence="9" type="ORF">HERILL_LOCUS10673</name>
</gene>
<keyword evidence="10" id="KW-1185">Reference proteome</keyword>
<dbReference type="InterPro" id="IPR020946">
    <property type="entry name" value="Flavin_mOase-like"/>
</dbReference>
<dbReference type="PANTHER" id="PTHR23023">
    <property type="entry name" value="DIMETHYLANILINE MONOOXYGENASE"/>
    <property type="match status" value="1"/>
</dbReference>
<dbReference type="InParanoid" id="A0A7R8YZQ8"/>
<dbReference type="GO" id="GO:0050661">
    <property type="term" value="F:NADP binding"/>
    <property type="evidence" value="ECO:0007669"/>
    <property type="project" value="InterPro"/>
</dbReference>
<evidence type="ECO:0000256" key="4">
    <source>
        <dbReference type="ARBA" id="ARBA00022827"/>
    </source>
</evidence>
<keyword evidence="6 8" id="KW-0560">Oxidoreductase</keyword>
<dbReference type="AlphaFoldDB" id="A0A7R8YZQ8"/>
<reference evidence="9 10" key="1">
    <citation type="submission" date="2020-11" db="EMBL/GenBank/DDBJ databases">
        <authorList>
            <person name="Wallbank WR R."/>
            <person name="Pardo Diaz C."/>
            <person name="Kozak K."/>
            <person name="Martin S."/>
            <person name="Jiggins C."/>
            <person name="Moest M."/>
            <person name="Warren A I."/>
            <person name="Generalovic N T."/>
            <person name="Byers J.R.P. K."/>
            <person name="Montejo-Kovacevich G."/>
            <person name="Yen C E."/>
        </authorList>
    </citation>
    <scope>NUCLEOTIDE SEQUENCE [LARGE SCALE GENOMIC DNA]</scope>
</reference>
<dbReference type="InterPro" id="IPR000960">
    <property type="entry name" value="Flavin_mOase"/>
</dbReference>
<keyword evidence="5" id="KW-0521">NADP</keyword>
<evidence type="ECO:0000256" key="3">
    <source>
        <dbReference type="ARBA" id="ARBA00022630"/>
    </source>
</evidence>
<dbReference type="EMBL" id="LR899012">
    <property type="protein sequence ID" value="CAD7088006.1"/>
    <property type="molecule type" value="Genomic_DNA"/>
</dbReference>
<proteinExistence type="inferred from homology"/>
<comment type="similarity">
    <text evidence="2 8">Belongs to the FMO family.</text>
</comment>
<dbReference type="InterPro" id="IPR050346">
    <property type="entry name" value="FMO-like"/>
</dbReference>
<evidence type="ECO:0000256" key="5">
    <source>
        <dbReference type="ARBA" id="ARBA00022857"/>
    </source>
</evidence>
<name>A0A7R8YZQ8_HERIL</name>
<evidence type="ECO:0000313" key="9">
    <source>
        <dbReference type="EMBL" id="CAD7088006.1"/>
    </source>
</evidence>
<dbReference type="GO" id="GO:0004499">
    <property type="term" value="F:N,N-dimethylaniline monooxygenase activity"/>
    <property type="evidence" value="ECO:0007669"/>
    <property type="project" value="InterPro"/>
</dbReference>
<evidence type="ECO:0000256" key="2">
    <source>
        <dbReference type="ARBA" id="ARBA00009183"/>
    </source>
</evidence>
<dbReference type="FunFam" id="3.50.50.60:FF:000138">
    <property type="entry name" value="Flavin-containing monooxygenase"/>
    <property type="match status" value="1"/>
</dbReference>
<dbReference type="PIRSF" id="PIRSF000332">
    <property type="entry name" value="FMO"/>
    <property type="match status" value="1"/>
</dbReference>
<dbReference type="EC" id="1.-.-.-" evidence="8"/>
<keyword evidence="3 8" id="KW-0285">Flavoprotein</keyword>
<dbReference type="Gene3D" id="3.50.50.60">
    <property type="entry name" value="FAD/NAD(P)-binding domain"/>
    <property type="match status" value="2"/>
</dbReference>
<dbReference type="GO" id="GO:0050660">
    <property type="term" value="F:flavin adenine dinucleotide binding"/>
    <property type="evidence" value="ECO:0007669"/>
    <property type="project" value="InterPro"/>
</dbReference>
<dbReference type="OrthoDB" id="66881at2759"/>
<dbReference type="OMA" id="PVIHKLM"/>
<protein>
    <recommendedName>
        <fullName evidence="8">Flavin-containing monooxygenase</fullName>
        <ecNumber evidence="8">1.-.-.-</ecNumber>
    </recommendedName>
</protein>
<dbReference type="PRINTS" id="PR00370">
    <property type="entry name" value="FMOXYGENASE"/>
</dbReference>
<evidence type="ECO:0000256" key="8">
    <source>
        <dbReference type="RuleBase" id="RU361177"/>
    </source>
</evidence>
<evidence type="ECO:0000256" key="6">
    <source>
        <dbReference type="ARBA" id="ARBA00023002"/>
    </source>
</evidence>
<evidence type="ECO:0000256" key="1">
    <source>
        <dbReference type="ARBA" id="ARBA00001974"/>
    </source>
</evidence>